<sequence length="310" mass="34584">MARIPRFHRGGRGSIPRIGGGSVAQWTRRLTTNQEIPDEPILNTNRNMIMSLNAKLNVWAKKFGDLADNTTGNSQNNTNGALFLLLKQFYIMNLKILLRGKSIVVPVLKKQDLKDPNNHRGTSLIPTIIKLVSKIATDKLSRIEQKYNISVKEQAYFAKAYNKVPQSALLTKIVSVGIGGKLLSYIKVLYKNPKMCVKIGNQASQLVNLTAIGELFGISEQRNNPIQKASDQALRLIAGVGKNTALDGPRTEIADLTKDPIIAGASTWVSGTAKWLNKYTKKVRPEAKKNKISDRYYKNINKNLYFYKNS</sequence>
<evidence type="ECO:0000313" key="3">
    <source>
        <dbReference type="Proteomes" id="UP000245383"/>
    </source>
</evidence>
<comment type="caution">
    <text evidence="2">The sequence shown here is derived from an EMBL/GenBank/DDBJ whole genome shotgun (WGS) entry which is preliminary data.</text>
</comment>
<keyword evidence="3" id="KW-1185">Reference proteome</keyword>
<name>A0A2T9YYA1_9FUNG</name>
<accession>A0A2T9YYA1</accession>
<proteinExistence type="predicted"/>
<dbReference type="Proteomes" id="UP000245383">
    <property type="component" value="Unassembled WGS sequence"/>
</dbReference>
<evidence type="ECO:0000313" key="2">
    <source>
        <dbReference type="EMBL" id="PVU97308.1"/>
    </source>
</evidence>
<protein>
    <recommendedName>
        <fullName evidence="4">Reverse transcriptase domain-containing protein</fullName>
    </recommendedName>
</protein>
<gene>
    <name evidence="2" type="ORF">BB561_000626</name>
</gene>
<dbReference type="OrthoDB" id="5534248at2759"/>
<evidence type="ECO:0008006" key="4">
    <source>
        <dbReference type="Google" id="ProtNLM"/>
    </source>
</evidence>
<feature type="compositionally biased region" description="Basic residues" evidence="1">
    <location>
        <begin position="1"/>
        <end position="11"/>
    </location>
</feature>
<dbReference type="EMBL" id="MBFR01000014">
    <property type="protein sequence ID" value="PVU97308.1"/>
    <property type="molecule type" value="Genomic_DNA"/>
</dbReference>
<dbReference type="AlphaFoldDB" id="A0A2T9YYA1"/>
<organism evidence="2 3">
    <name type="scientific">Smittium simulii</name>
    <dbReference type="NCBI Taxonomy" id="133385"/>
    <lineage>
        <taxon>Eukaryota</taxon>
        <taxon>Fungi</taxon>
        <taxon>Fungi incertae sedis</taxon>
        <taxon>Zoopagomycota</taxon>
        <taxon>Kickxellomycotina</taxon>
        <taxon>Harpellomycetes</taxon>
        <taxon>Harpellales</taxon>
        <taxon>Legeriomycetaceae</taxon>
        <taxon>Smittium</taxon>
    </lineage>
</organism>
<dbReference type="STRING" id="133385.A0A2T9YYA1"/>
<evidence type="ECO:0000256" key="1">
    <source>
        <dbReference type="SAM" id="MobiDB-lite"/>
    </source>
</evidence>
<feature type="region of interest" description="Disordered" evidence="1">
    <location>
        <begin position="1"/>
        <end position="20"/>
    </location>
</feature>
<reference evidence="2 3" key="1">
    <citation type="journal article" date="2018" name="MBio">
        <title>Comparative Genomics Reveals the Core Gene Toolbox for the Fungus-Insect Symbiosis.</title>
        <authorList>
            <person name="Wang Y."/>
            <person name="Stata M."/>
            <person name="Wang W."/>
            <person name="Stajich J.E."/>
            <person name="White M.M."/>
            <person name="Moncalvo J.M."/>
        </authorList>
    </citation>
    <scope>NUCLEOTIDE SEQUENCE [LARGE SCALE GENOMIC DNA]</scope>
    <source>
        <strain evidence="2 3">SWE-8-4</strain>
    </source>
</reference>